<evidence type="ECO:0000256" key="2">
    <source>
        <dbReference type="ARBA" id="ARBA00022801"/>
    </source>
</evidence>
<dbReference type="GO" id="GO:0008061">
    <property type="term" value="F:chitin binding"/>
    <property type="evidence" value="ECO:0007669"/>
    <property type="project" value="InterPro"/>
</dbReference>
<dbReference type="InterPro" id="IPR001223">
    <property type="entry name" value="Glyco_hydro18_cat"/>
</dbReference>
<keyword evidence="6" id="KW-0624">Polysaccharide degradation</keyword>
<keyword evidence="2 7" id="KW-0378">Hydrolase</keyword>
<evidence type="ECO:0000256" key="1">
    <source>
        <dbReference type="ARBA" id="ARBA00000822"/>
    </source>
</evidence>
<dbReference type="Proteomes" id="UP000559256">
    <property type="component" value="Unassembled WGS sequence"/>
</dbReference>
<keyword evidence="5 7" id="KW-0326">Glycosidase</keyword>
<dbReference type="InterPro" id="IPR001579">
    <property type="entry name" value="Glyco_hydro_18_chit_AS"/>
</dbReference>
<feature type="domain" description="GH18" evidence="10">
    <location>
        <begin position="33"/>
        <end position="423"/>
    </location>
</feature>
<evidence type="ECO:0000313" key="11">
    <source>
        <dbReference type="EMBL" id="KAF5353706.1"/>
    </source>
</evidence>
<gene>
    <name evidence="11" type="ORF">D9758_008618</name>
</gene>
<comment type="catalytic activity">
    <reaction evidence="1">
        <text>Random endo-hydrolysis of N-acetyl-beta-D-glucosaminide (1-&gt;4)-beta-linkages in chitin and chitodextrins.</text>
        <dbReference type="EC" id="3.2.1.14"/>
    </reaction>
</comment>
<reference evidence="11 12" key="1">
    <citation type="journal article" date="2020" name="ISME J.">
        <title>Uncovering the hidden diversity of litter-decomposition mechanisms in mushroom-forming fungi.</title>
        <authorList>
            <person name="Floudas D."/>
            <person name="Bentzer J."/>
            <person name="Ahren D."/>
            <person name="Johansson T."/>
            <person name="Persson P."/>
            <person name="Tunlid A."/>
        </authorList>
    </citation>
    <scope>NUCLEOTIDE SEQUENCE [LARGE SCALE GENOMIC DNA]</scope>
    <source>
        <strain evidence="11 12">CBS 291.85</strain>
    </source>
</reference>
<dbReference type="PROSITE" id="PS51910">
    <property type="entry name" value="GH18_2"/>
    <property type="match status" value="1"/>
</dbReference>
<keyword evidence="12" id="KW-1185">Reference proteome</keyword>
<dbReference type="PANTHER" id="PTHR11177">
    <property type="entry name" value="CHITINASE"/>
    <property type="match status" value="1"/>
</dbReference>
<evidence type="ECO:0000256" key="9">
    <source>
        <dbReference type="SAM" id="SignalP"/>
    </source>
</evidence>
<dbReference type="GO" id="GO:0008843">
    <property type="term" value="F:endochitinase activity"/>
    <property type="evidence" value="ECO:0007669"/>
    <property type="project" value="UniProtKB-EC"/>
</dbReference>
<proteinExistence type="inferred from homology"/>
<evidence type="ECO:0000256" key="8">
    <source>
        <dbReference type="RuleBase" id="RU004453"/>
    </source>
</evidence>
<dbReference type="InterPro" id="IPR029070">
    <property type="entry name" value="Chitinase_insertion_sf"/>
</dbReference>
<dbReference type="GO" id="GO:0000272">
    <property type="term" value="P:polysaccharide catabolic process"/>
    <property type="evidence" value="ECO:0007669"/>
    <property type="project" value="UniProtKB-KW"/>
</dbReference>
<dbReference type="SMART" id="SM00636">
    <property type="entry name" value="Glyco_18"/>
    <property type="match status" value="1"/>
</dbReference>
<dbReference type="PANTHER" id="PTHR11177:SF317">
    <property type="entry name" value="CHITINASE 12-RELATED"/>
    <property type="match status" value="1"/>
</dbReference>
<dbReference type="PROSITE" id="PS01095">
    <property type="entry name" value="GH18_1"/>
    <property type="match status" value="1"/>
</dbReference>
<dbReference type="SUPFAM" id="SSF54556">
    <property type="entry name" value="Chitinase insertion domain"/>
    <property type="match status" value="1"/>
</dbReference>
<evidence type="ECO:0000256" key="6">
    <source>
        <dbReference type="ARBA" id="ARBA00023326"/>
    </source>
</evidence>
<evidence type="ECO:0000259" key="10">
    <source>
        <dbReference type="PROSITE" id="PS51910"/>
    </source>
</evidence>
<keyword evidence="3" id="KW-0146">Chitin degradation</keyword>
<evidence type="ECO:0000256" key="3">
    <source>
        <dbReference type="ARBA" id="ARBA00023024"/>
    </source>
</evidence>
<keyword evidence="9" id="KW-0732">Signal</keyword>
<evidence type="ECO:0000256" key="4">
    <source>
        <dbReference type="ARBA" id="ARBA00023277"/>
    </source>
</evidence>
<evidence type="ECO:0000313" key="12">
    <source>
        <dbReference type="Proteomes" id="UP000559256"/>
    </source>
</evidence>
<dbReference type="AlphaFoldDB" id="A0A8H5D509"/>
<dbReference type="EMBL" id="JAACJM010000062">
    <property type="protein sequence ID" value="KAF5353706.1"/>
    <property type="molecule type" value="Genomic_DNA"/>
</dbReference>
<feature type="chain" id="PRO_5035003040" description="GH18 domain-containing protein" evidence="9">
    <location>
        <begin position="23"/>
        <end position="423"/>
    </location>
</feature>
<protein>
    <recommendedName>
        <fullName evidence="10">GH18 domain-containing protein</fullName>
    </recommendedName>
</protein>
<dbReference type="InterPro" id="IPR017853">
    <property type="entry name" value="GH"/>
</dbReference>
<evidence type="ECO:0000256" key="7">
    <source>
        <dbReference type="RuleBase" id="RU000489"/>
    </source>
</evidence>
<dbReference type="GO" id="GO:0005576">
    <property type="term" value="C:extracellular region"/>
    <property type="evidence" value="ECO:0007669"/>
    <property type="project" value="TreeGrafter"/>
</dbReference>
<dbReference type="Gene3D" id="3.20.20.80">
    <property type="entry name" value="Glycosidases"/>
    <property type="match status" value="1"/>
</dbReference>
<evidence type="ECO:0000256" key="5">
    <source>
        <dbReference type="ARBA" id="ARBA00023295"/>
    </source>
</evidence>
<name>A0A8H5D509_9AGAR</name>
<keyword evidence="4" id="KW-0119">Carbohydrate metabolism</keyword>
<comment type="similarity">
    <text evidence="8">Belongs to the glycosyl hydrolase 18 family.</text>
</comment>
<dbReference type="SUPFAM" id="SSF51445">
    <property type="entry name" value="(Trans)glycosidases"/>
    <property type="match status" value="1"/>
</dbReference>
<dbReference type="Pfam" id="PF00704">
    <property type="entry name" value="Glyco_hydro_18"/>
    <property type="match status" value="1"/>
</dbReference>
<organism evidence="11 12">
    <name type="scientific">Tetrapyrgos nigripes</name>
    <dbReference type="NCBI Taxonomy" id="182062"/>
    <lineage>
        <taxon>Eukaryota</taxon>
        <taxon>Fungi</taxon>
        <taxon>Dikarya</taxon>
        <taxon>Basidiomycota</taxon>
        <taxon>Agaricomycotina</taxon>
        <taxon>Agaricomycetes</taxon>
        <taxon>Agaricomycetidae</taxon>
        <taxon>Agaricales</taxon>
        <taxon>Marasmiineae</taxon>
        <taxon>Marasmiaceae</taxon>
        <taxon>Tetrapyrgos</taxon>
    </lineage>
</organism>
<dbReference type="GO" id="GO:0006032">
    <property type="term" value="P:chitin catabolic process"/>
    <property type="evidence" value="ECO:0007669"/>
    <property type="project" value="UniProtKB-KW"/>
</dbReference>
<comment type="caution">
    <text evidence="11">The sequence shown here is derived from an EMBL/GenBank/DDBJ whole genome shotgun (WGS) entry which is preliminary data.</text>
</comment>
<sequence length="423" mass="45632">MPLFSHLLGLGLITSGLSFANGLETHIPQADSKIASAYFTGWHSVNATPIFDVSMISWEKYTRLIYAFAETTNDPHSITLDGSNPDALPSFVDAAHQHGVSAIVSVGGWTGSRFWSTAIGTAENRTTFVKTVTDFATQYNLDGLDFDWEYPNRQGLGCNVLNPDDTANFIAFLKELRQDPVGAKLDLSAAVSITPYVDASGNPSSDMSEFAQHLNTVMIMNYDIWGSWSSAVGPNAPLNDTCAAPENQQGSGVFAVQQWNDAGVPLNKIVLGVASYGHSFAVTKENAFVEGSTTELAAYPPFDSSVFPLGDSWDTDAGEPFDKCGQPTTNGGGWDFFALVDAGLLDQEGHPVDGVPFRFDDCSKTAYLYRPDQQIMISFDDPKAFAAKGQFIKDMGLAGFAMWELGADSDNVLVDAIRNTVGF</sequence>
<feature type="signal peptide" evidence="9">
    <location>
        <begin position="1"/>
        <end position="22"/>
    </location>
</feature>
<dbReference type="OrthoDB" id="73875at2759"/>
<dbReference type="InterPro" id="IPR011583">
    <property type="entry name" value="Chitinase_II/V-like_cat"/>
</dbReference>
<dbReference type="InterPro" id="IPR050314">
    <property type="entry name" value="Glycosyl_Hydrlase_18"/>
</dbReference>
<dbReference type="Gene3D" id="3.10.50.10">
    <property type="match status" value="1"/>
</dbReference>
<accession>A0A8H5D509</accession>